<gene>
    <name evidence="2" type="ORF">J2X16_004018</name>
</gene>
<sequence length="765" mass="85289">MTVAYRTNDVVDNTPGKSVVSGPSRILGGGVFDGEEVIWLIRIPSADAKKPTRTKDYAGAPTHMALEEFEEALGENHLYVLKLAPDPKLSMPDQVRLQACSSNAEREKQQKKLDLRDKRFAAIRPLLLDEAEKAFAPIPDLLANPQMGGALKKRAEELGVSLPTLYKWRHRYWAQGSQKNALLDNYEKCGSPGQPKKQRVKLGRSTRAFKARMSPSRGVALTDGDKRKLAFGYSLITHSMSPRDAYLLTCSIFWAEHVVDARGNTVPKLFEKELRPTFEQFKRWGRKLSGKTVTEILFGPTKWRQSTKSNGGSEQDSIVAVGQQSQFDGTSSDVYLASYVSRLKKLPPMTRLVLKESRTGIIYGLYCGWKPPSPSTALQAILHGAMDCKVAWAARFGIDIPPGSIPGLLARMHLADNGELKAEQITEAEEQFGFGVTCTPTFSGDRKGGIETQHHTDHQLLDKHLPGATHGRPKERGQEHAALGALWNYYEYMRELIRYVVWHNTVEEVPDLAPDDMLLAEPRIPPTRINIFNWLTERRMNRSVPVDYQALRAFTLPDVNVVIRKNGIYIEAKVHGKMQALPRLRYTSAELVATGLLDKVKQTGKVIHTRMKMSHEDLSEAWLPTKAGMIRVATSARDATILSKLTLEEWVLYLESEALRRDLAQGETEQTQAETLLGRLATTAAAKAETKAELEKLPKLPAKKKLTSNLDQNRKEELELLEQQEAALDEAEKAAVDESPSDPPPQEESSASDDVMSAFHATAMA</sequence>
<organism evidence="2 3">
    <name type="scientific">Pelomonas aquatica</name>
    <dbReference type="NCBI Taxonomy" id="431058"/>
    <lineage>
        <taxon>Bacteria</taxon>
        <taxon>Pseudomonadati</taxon>
        <taxon>Pseudomonadota</taxon>
        <taxon>Betaproteobacteria</taxon>
        <taxon>Burkholderiales</taxon>
        <taxon>Sphaerotilaceae</taxon>
        <taxon>Roseateles</taxon>
    </lineage>
</organism>
<comment type="caution">
    <text evidence="2">The sequence shown here is derived from an EMBL/GenBank/DDBJ whole genome shotgun (WGS) entry which is preliminary data.</text>
</comment>
<accession>A0ABU1ZDG1</accession>
<protein>
    <recommendedName>
        <fullName evidence="4">Integrase catalytic domain-containing protein</fullName>
    </recommendedName>
</protein>
<dbReference type="RefSeq" id="WP_310347701.1">
    <property type="nucleotide sequence ID" value="NZ_JAVDXQ010000005.1"/>
</dbReference>
<evidence type="ECO:0000313" key="2">
    <source>
        <dbReference type="EMBL" id="MDR7298655.1"/>
    </source>
</evidence>
<feature type="region of interest" description="Disordered" evidence="1">
    <location>
        <begin position="705"/>
        <end position="765"/>
    </location>
</feature>
<dbReference type="Proteomes" id="UP001180536">
    <property type="component" value="Unassembled WGS sequence"/>
</dbReference>
<reference evidence="2 3" key="1">
    <citation type="submission" date="2023-07" db="EMBL/GenBank/DDBJ databases">
        <title>Sorghum-associated microbial communities from plants grown in Nebraska, USA.</title>
        <authorList>
            <person name="Schachtman D."/>
        </authorList>
    </citation>
    <scope>NUCLEOTIDE SEQUENCE [LARGE SCALE GENOMIC DNA]</scope>
    <source>
        <strain evidence="2 3">BE310</strain>
    </source>
</reference>
<dbReference type="EMBL" id="JAVDXQ010000005">
    <property type="protein sequence ID" value="MDR7298655.1"/>
    <property type="molecule type" value="Genomic_DNA"/>
</dbReference>
<keyword evidence="3" id="KW-1185">Reference proteome</keyword>
<evidence type="ECO:0000256" key="1">
    <source>
        <dbReference type="SAM" id="MobiDB-lite"/>
    </source>
</evidence>
<evidence type="ECO:0008006" key="4">
    <source>
        <dbReference type="Google" id="ProtNLM"/>
    </source>
</evidence>
<evidence type="ECO:0000313" key="3">
    <source>
        <dbReference type="Proteomes" id="UP001180536"/>
    </source>
</evidence>
<name>A0ABU1ZDG1_9BURK</name>
<proteinExistence type="predicted"/>